<evidence type="ECO:0000256" key="5">
    <source>
        <dbReference type="ARBA" id="ARBA00022801"/>
    </source>
</evidence>
<dbReference type="SUPFAM" id="SSF51735">
    <property type="entry name" value="NAD(P)-binding Rossmann-fold domains"/>
    <property type="match status" value="1"/>
</dbReference>
<dbReference type="SUPFAM" id="SSF53223">
    <property type="entry name" value="Aminoacid dehydrogenase-like, N-terminal domain"/>
    <property type="match status" value="1"/>
</dbReference>
<feature type="domain" description="Tetrahydrofolate dehydrogenase/cyclohydrolase catalytic" evidence="13">
    <location>
        <begin position="5"/>
        <end position="119"/>
    </location>
</feature>
<keyword evidence="9 12" id="KW-0486">Methionine biosynthesis</keyword>
<dbReference type="FunFam" id="3.40.50.10860:FF:000001">
    <property type="entry name" value="Bifunctional protein FolD"/>
    <property type="match status" value="1"/>
</dbReference>
<reference evidence="15 16" key="1">
    <citation type="journal article" date="2015" name="Genome Announc.">
        <title>Expanding the biotechnology potential of lactobacilli through comparative genomics of 213 strains and associated genera.</title>
        <authorList>
            <person name="Sun Z."/>
            <person name="Harris H.M."/>
            <person name="McCann A."/>
            <person name="Guo C."/>
            <person name="Argimon S."/>
            <person name="Zhang W."/>
            <person name="Yang X."/>
            <person name="Jeffery I.B."/>
            <person name="Cooney J.C."/>
            <person name="Kagawa T.F."/>
            <person name="Liu W."/>
            <person name="Song Y."/>
            <person name="Salvetti E."/>
            <person name="Wrobel A."/>
            <person name="Rasinkangas P."/>
            <person name="Parkhill J."/>
            <person name="Rea M.C."/>
            <person name="O'Sullivan O."/>
            <person name="Ritari J."/>
            <person name="Douillard F.P."/>
            <person name="Paul Ross R."/>
            <person name="Yang R."/>
            <person name="Briner A.E."/>
            <person name="Felis G.E."/>
            <person name="de Vos W.M."/>
            <person name="Barrangou R."/>
            <person name="Klaenhammer T.R."/>
            <person name="Caufield P.W."/>
            <person name="Cui Y."/>
            <person name="Zhang H."/>
            <person name="O'Toole P.W."/>
        </authorList>
    </citation>
    <scope>NUCLEOTIDE SEQUENCE [LARGE SCALE GENOMIC DNA]</scope>
    <source>
        <strain evidence="15 16">DSM 20452</strain>
    </source>
</reference>
<dbReference type="FunFam" id="3.40.50.720:FF:000094">
    <property type="entry name" value="Bifunctional protein FolD"/>
    <property type="match status" value="1"/>
</dbReference>
<dbReference type="GO" id="GO:0006164">
    <property type="term" value="P:purine nucleotide biosynthetic process"/>
    <property type="evidence" value="ECO:0007669"/>
    <property type="project" value="UniProtKB-KW"/>
</dbReference>
<dbReference type="GO" id="GO:0004488">
    <property type="term" value="F:methylenetetrahydrofolate dehydrogenase (NADP+) activity"/>
    <property type="evidence" value="ECO:0007669"/>
    <property type="project" value="UniProtKB-UniRule"/>
</dbReference>
<comment type="catalytic activity">
    <reaction evidence="12">
        <text>(6R)-5,10-methylene-5,6,7,8-tetrahydrofolate + NADP(+) = (6R)-5,10-methenyltetrahydrofolate + NADPH</text>
        <dbReference type="Rhea" id="RHEA:22812"/>
        <dbReference type="ChEBI" id="CHEBI:15636"/>
        <dbReference type="ChEBI" id="CHEBI:57455"/>
        <dbReference type="ChEBI" id="CHEBI:57783"/>
        <dbReference type="ChEBI" id="CHEBI:58349"/>
        <dbReference type="EC" id="1.5.1.5"/>
    </reaction>
</comment>
<evidence type="ECO:0000256" key="12">
    <source>
        <dbReference type="HAMAP-Rule" id="MF_01576"/>
    </source>
</evidence>
<protein>
    <recommendedName>
        <fullName evidence="12">Bifunctional protein FolD</fullName>
    </recommendedName>
    <domain>
        <recommendedName>
            <fullName evidence="12">Methylenetetrahydrofolate dehydrogenase</fullName>
            <ecNumber evidence="12">1.5.1.5</ecNumber>
        </recommendedName>
    </domain>
    <domain>
        <recommendedName>
            <fullName evidence="12">Methenyltetrahydrofolate cyclohydrolase</fullName>
            <ecNumber evidence="12">3.5.4.9</ecNumber>
        </recommendedName>
    </domain>
</protein>
<dbReference type="EMBL" id="AYYN01000041">
    <property type="protein sequence ID" value="KRM76309.1"/>
    <property type="molecule type" value="Genomic_DNA"/>
</dbReference>
<keyword evidence="7 12" id="KW-0560">Oxidoreductase</keyword>
<comment type="catalytic activity">
    <reaction evidence="11 12">
        <text>(6R)-5,10-methenyltetrahydrofolate + H2O = (6R)-10-formyltetrahydrofolate + H(+)</text>
        <dbReference type="Rhea" id="RHEA:23700"/>
        <dbReference type="ChEBI" id="CHEBI:15377"/>
        <dbReference type="ChEBI" id="CHEBI:15378"/>
        <dbReference type="ChEBI" id="CHEBI:57455"/>
        <dbReference type="ChEBI" id="CHEBI:195366"/>
        <dbReference type="EC" id="3.5.4.9"/>
    </reaction>
</comment>
<comment type="caution">
    <text evidence="15">The sequence shown here is derived from an EMBL/GenBank/DDBJ whole genome shotgun (WGS) entry which is preliminary data.</text>
</comment>
<dbReference type="PANTHER" id="PTHR48099:SF5">
    <property type="entry name" value="C-1-TETRAHYDROFOLATE SYNTHASE, CYTOPLASMIC"/>
    <property type="match status" value="1"/>
</dbReference>
<dbReference type="PRINTS" id="PR00085">
    <property type="entry name" value="THFDHDRGNASE"/>
</dbReference>
<feature type="binding site" evidence="12">
    <location>
        <position position="230"/>
    </location>
    <ligand>
        <name>NADP(+)</name>
        <dbReference type="ChEBI" id="CHEBI:58349"/>
    </ligand>
</feature>
<dbReference type="InterPro" id="IPR020631">
    <property type="entry name" value="THF_DH/CycHdrlase_NAD-bd_dom"/>
</dbReference>
<evidence type="ECO:0000256" key="6">
    <source>
        <dbReference type="ARBA" id="ARBA00022857"/>
    </source>
</evidence>
<dbReference type="CDD" id="cd01080">
    <property type="entry name" value="NAD_bind_m-THF_DH_Cyclohyd"/>
    <property type="match status" value="1"/>
</dbReference>
<dbReference type="GO" id="GO:0035999">
    <property type="term" value="P:tetrahydrofolate interconversion"/>
    <property type="evidence" value="ECO:0007669"/>
    <property type="project" value="UniProtKB-UniRule"/>
</dbReference>
<dbReference type="EC" id="3.5.4.9" evidence="12"/>
<evidence type="ECO:0000256" key="9">
    <source>
        <dbReference type="ARBA" id="ARBA00023167"/>
    </source>
</evidence>
<dbReference type="Pfam" id="PF00763">
    <property type="entry name" value="THF_DHG_CYH"/>
    <property type="match status" value="1"/>
</dbReference>
<gene>
    <name evidence="12" type="primary">folD</name>
    <name evidence="15" type="ORF">FC48_GL001891</name>
</gene>
<dbReference type="AlphaFoldDB" id="A0A0R2BBY7"/>
<keyword evidence="10 12" id="KW-0511">Multifunctional enzyme</keyword>
<comment type="subunit">
    <text evidence="12">Homodimer.</text>
</comment>
<dbReference type="GO" id="GO:0005829">
    <property type="term" value="C:cytosol"/>
    <property type="evidence" value="ECO:0007669"/>
    <property type="project" value="TreeGrafter"/>
</dbReference>
<accession>A0A0R2BBY7</accession>
<dbReference type="RefSeq" id="WP_004047596.1">
    <property type="nucleotide sequence ID" value="NZ_AYYN01000041.1"/>
</dbReference>
<keyword evidence="2 12" id="KW-0554">One-carbon metabolism</keyword>
<feature type="domain" description="Tetrahydrofolate dehydrogenase/cyclohydrolase NAD(P)-binding" evidence="14">
    <location>
        <begin position="138"/>
        <end position="280"/>
    </location>
</feature>
<keyword evidence="6 12" id="KW-0521">NADP</keyword>
<dbReference type="UniPathway" id="UPA00193"/>
<dbReference type="InterPro" id="IPR046346">
    <property type="entry name" value="Aminoacid_DH-like_N_sf"/>
</dbReference>
<dbReference type="NCBIfam" id="NF010783">
    <property type="entry name" value="PRK14186.1"/>
    <property type="match status" value="1"/>
</dbReference>
<evidence type="ECO:0000256" key="10">
    <source>
        <dbReference type="ARBA" id="ARBA00023268"/>
    </source>
</evidence>
<evidence type="ECO:0000259" key="13">
    <source>
        <dbReference type="Pfam" id="PF00763"/>
    </source>
</evidence>
<keyword evidence="5 12" id="KW-0378">Hydrolase</keyword>
<sequence length="282" mass="30311">MTVMIDGRGTAEKIRSQLKQKTEQLKQQGLEPCLAVVLVGDDPASQVYVRNKKRAAEKIGIKTKDITLPANTTQTELLQLIDELNDDVTVHAILVQMPLPTQLDENAVIERIDPKKDADGLHPENLGHLFMGQPKALPCTPRGIMVLLEEYQIPVAGKNVVIIGRSNLVGRPLAALMINADATVTVAHSKTKELSSVASQADILVVATGRAEMVDETYIKEGATVIDVGINRLANGKLVGDVKQASAETKAAYLTPVPGGVGPMTIAMLMQQTLELAEKSNN</sequence>
<evidence type="ECO:0000313" key="16">
    <source>
        <dbReference type="Proteomes" id="UP000051612"/>
    </source>
</evidence>
<evidence type="ECO:0000313" key="15">
    <source>
        <dbReference type="EMBL" id="KRM76309.1"/>
    </source>
</evidence>
<proteinExistence type="inferred from homology"/>
<keyword evidence="4 12" id="KW-0658">Purine biosynthesis</keyword>
<dbReference type="InterPro" id="IPR036291">
    <property type="entry name" value="NAD(P)-bd_dom_sf"/>
</dbReference>
<evidence type="ECO:0000259" key="14">
    <source>
        <dbReference type="Pfam" id="PF02882"/>
    </source>
</evidence>
<evidence type="ECO:0000256" key="1">
    <source>
        <dbReference type="ARBA" id="ARBA00004777"/>
    </source>
</evidence>
<evidence type="ECO:0000256" key="7">
    <source>
        <dbReference type="ARBA" id="ARBA00023002"/>
    </source>
</evidence>
<evidence type="ECO:0000256" key="8">
    <source>
        <dbReference type="ARBA" id="ARBA00023102"/>
    </source>
</evidence>
<dbReference type="InterPro" id="IPR000672">
    <property type="entry name" value="THF_DH/CycHdrlase"/>
</dbReference>
<dbReference type="EC" id="1.5.1.5" evidence="12"/>
<keyword evidence="8 12" id="KW-0368">Histidine biosynthesis</keyword>
<dbReference type="PANTHER" id="PTHR48099">
    <property type="entry name" value="C-1-TETRAHYDROFOLATE SYNTHASE, CYTOPLASMIC-RELATED"/>
    <property type="match status" value="1"/>
</dbReference>
<comment type="function">
    <text evidence="12">Catalyzes the oxidation of 5,10-methylenetetrahydrofolate to 5,10-methenyltetrahydrofolate and then the hydrolysis of 5,10-methenyltetrahydrofolate to 10-formyltetrahydrofolate.</text>
</comment>
<comment type="pathway">
    <text evidence="1 12">One-carbon metabolism; tetrahydrofolate interconversion.</text>
</comment>
<name>A0A0R2BBY7_9LACO</name>
<dbReference type="PROSITE" id="PS00767">
    <property type="entry name" value="THF_DHG_CYH_2"/>
    <property type="match status" value="1"/>
</dbReference>
<dbReference type="NCBIfam" id="NF008058">
    <property type="entry name" value="PRK10792.1"/>
    <property type="match status" value="1"/>
</dbReference>
<dbReference type="PROSITE" id="PS00766">
    <property type="entry name" value="THF_DHG_CYH_1"/>
    <property type="match status" value="1"/>
</dbReference>
<dbReference type="InterPro" id="IPR020630">
    <property type="entry name" value="THF_DH/CycHdrlase_cat_dom"/>
</dbReference>
<evidence type="ECO:0000256" key="4">
    <source>
        <dbReference type="ARBA" id="ARBA00022755"/>
    </source>
</evidence>
<dbReference type="GO" id="GO:0009086">
    <property type="term" value="P:methionine biosynthetic process"/>
    <property type="evidence" value="ECO:0007669"/>
    <property type="project" value="UniProtKB-KW"/>
</dbReference>
<evidence type="ECO:0000256" key="3">
    <source>
        <dbReference type="ARBA" id="ARBA00022605"/>
    </source>
</evidence>
<dbReference type="PATRIC" id="fig|1423772.3.peg.2021"/>
<dbReference type="HAMAP" id="MF_01576">
    <property type="entry name" value="THF_DHG_CYH"/>
    <property type="match status" value="1"/>
</dbReference>
<feature type="binding site" evidence="12">
    <location>
        <begin position="164"/>
        <end position="166"/>
    </location>
    <ligand>
        <name>NADP(+)</name>
        <dbReference type="ChEBI" id="CHEBI:58349"/>
    </ligand>
</feature>
<dbReference type="Proteomes" id="UP000051612">
    <property type="component" value="Unassembled WGS sequence"/>
</dbReference>
<dbReference type="Pfam" id="PF02882">
    <property type="entry name" value="THF_DHG_CYH_C"/>
    <property type="match status" value="1"/>
</dbReference>
<dbReference type="InterPro" id="IPR020867">
    <property type="entry name" value="THF_DH/CycHdrlase_CS"/>
</dbReference>
<keyword evidence="3 12" id="KW-0028">Amino-acid biosynthesis</keyword>
<dbReference type="Gene3D" id="3.40.50.10860">
    <property type="entry name" value="Leucine Dehydrogenase, chain A, domain 1"/>
    <property type="match status" value="1"/>
</dbReference>
<comment type="caution">
    <text evidence="12">Lacks conserved residue(s) required for the propagation of feature annotation.</text>
</comment>
<organism evidence="15 16">
    <name type="scientific">Ligilactobacillus murinus DSM 20452 = NBRC 14221</name>
    <dbReference type="NCBI Taxonomy" id="1423772"/>
    <lineage>
        <taxon>Bacteria</taxon>
        <taxon>Bacillati</taxon>
        <taxon>Bacillota</taxon>
        <taxon>Bacilli</taxon>
        <taxon>Lactobacillales</taxon>
        <taxon>Lactobacillaceae</taxon>
        <taxon>Ligilactobacillus</taxon>
    </lineage>
</organism>
<dbReference type="GO" id="GO:0000105">
    <property type="term" value="P:L-histidine biosynthetic process"/>
    <property type="evidence" value="ECO:0007669"/>
    <property type="project" value="UniProtKB-KW"/>
</dbReference>
<comment type="similarity">
    <text evidence="12">Belongs to the tetrahydrofolate dehydrogenase/cyclohydrolase family.</text>
</comment>
<dbReference type="GO" id="GO:0004477">
    <property type="term" value="F:methenyltetrahydrofolate cyclohydrolase activity"/>
    <property type="evidence" value="ECO:0007669"/>
    <property type="project" value="UniProtKB-UniRule"/>
</dbReference>
<dbReference type="Gene3D" id="3.40.50.720">
    <property type="entry name" value="NAD(P)-binding Rossmann-like Domain"/>
    <property type="match status" value="1"/>
</dbReference>
<evidence type="ECO:0000256" key="11">
    <source>
        <dbReference type="ARBA" id="ARBA00036357"/>
    </source>
</evidence>
<evidence type="ECO:0000256" key="2">
    <source>
        <dbReference type="ARBA" id="ARBA00022563"/>
    </source>
</evidence>